<feature type="region of interest" description="Disordered" evidence="1">
    <location>
        <begin position="54"/>
        <end position="124"/>
    </location>
</feature>
<accession>M5U1K8</accession>
<dbReference type="RefSeq" id="WP_008689585.1">
    <property type="nucleotide sequence ID" value="NZ_ANOH01000489.1"/>
</dbReference>
<dbReference type="EMBL" id="ANOH01000489">
    <property type="protein sequence ID" value="EMI51726.1"/>
    <property type="molecule type" value="Genomic_DNA"/>
</dbReference>
<organism evidence="2 3">
    <name type="scientific">Rhodopirellula sallentina SM41</name>
    <dbReference type="NCBI Taxonomy" id="1263870"/>
    <lineage>
        <taxon>Bacteria</taxon>
        <taxon>Pseudomonadati</taxon>
        <taxon>Planctomycetota</taxon>
        <taxon>Planctomycetia</taxon>
        <taxon>Pirellulales</taxon>
        <taxon>Pirellulaceae</taxon>
        <taxon>Rhodopirellula</taxon>
    </lineage>
</organism>
<feature type="compositionally biased region" description="Polar residues" evidence="1">
    <location>
        <begin position="110"/>
        <end position="124"/>
    </location>
</feature>
<evidence type="ECO:0000313" key="2">
    <source>
        <dbReference type="EMBL" id="EMI51726.1"/>
    </source>
</evidence>
<keyword evidence="3" id="KW-1185">Reference proteome</keyword>
<proteinExistence type="predicted"/>
<dbReference type="AlphaFoldDB" id="M5U1K8"/>
<reference evidence="2 3" key="1">
    <citation type="journal article" date="2013" name="Mar. Genomics">
        <title>Expression of sulfatases in Rhodopirellula baltica and the diversity of sulfatases in the genus Rhodopirellula.</title>
        <authorList>
            <person name="Wegner C.E."/>
            <person name="Richter-Heitmann T."/>
            <person name="Klindworth A."/>
            <person name="Klockow C."/>
            <person name="Richter M."/>
            <person name="Achstetter T."/>
            <person name="Glockner F.O."/>
            <person name="Harder J."/>
        </authorList>
    </citation>
    <scope>NUCLEOTIDE SEQUENCE [LARGE SCALE GENOMIC DNA]</scope>
    <source>
        <strain evidence="2 3">SM41</strain>
    </source>
</reference>
<sequence length="241" mass="26222">MNYRHLYRSSILVMLAAAAVCVLGLRSVTSHSHSDGDKGHTHAALPHGLIPHVHPAEHAHSHGRSHQHAHAHSHDHAHEHSHPHSSSHPPSQPTIGSSHPAPSDDRPTLAKTSDPYSSNSSAPHRSATLTAASHHSHYVFFGFEFILFESAAQKSAAYGSTPYRATRYDCTPRDSISHDGFCNVDLRGWLARIFDVRSPLPPESLASAMTPSSIRFHRTLCLNGGRLDDPPSSPPPELVSH</sequence>
<dbReference type="Proteomes" id="UP000011885">
    <property type="component" value="Unassembled WGS sequence"/>
</dbReference>
<gene>
    <name evidence="2" type="ORF">RSSM_06868</name>
</gene>
<feature type="compositionally biased region" description="Basic and acidic residues" evidence="1">
    <location>
        <begin position="72"/>
        <end position="82"/>
    </location>
</feature>
<name>M5U1K8_9BACT</name>
<feature type="compositionally biased region" description="Basic residues" evidence="1">
    <location>
        <begin position="61"/>
        <end position="71"/>
    </location>
</feature>
<protein>
    <submittedName>
        <fullName evidence="2">Secreted protein</fullName>
    </submittedName>
</protein>
<evidence type="ECO:0000313" key="3">
    <source>
        <dbReference type="Proteomes" id="UP000011885"/>
    </source>
</evidence>
<dbReference type="OrthoDB" id="10015015at2"/>
<evidence type="ECO:0000256" key="1">
    <source>
        <dbReference type="SAM" id="MobiDB-lite"/>
    </source>
</evidence>
<comment type="caution">
    <text evidence="2">The sequence shown here is derived from an EMBL/GenBank/DDBJ whole genome shotgun (WGS) entry which is preliminary data.</text>
</comment>